<dbReference type="PRINTS" id="PR00463">
    <property type="entry name" value="EP450I"/>
</dbReference>
<evidence type="ECO:0000256" key="4">
    <source>
        <dbReference type="ARBA" id="ARBA00022723"/>
    </source>
</evidence>
<dbReference type="PANTHER" id="PTHR24305">
    <property type="entry name" value="CYTOCHROME P450"/>
    <property type="match status" value="1"/>
</dbReference>
<dbReference type="GO" id="GO:0020037">
    <property type="term" value="F:heme binding"/>
    <property type="evidence" value="ECO:0007669"/>
    <property type="project" value="InterPro"/>
</dbReference>
<sequence length="442" mass="49609">MYWIARLHEQYGTVVRTAPDHLAYIEPEAWKDIYAHKSSSGRGNLPKDLRYYGPAPVGGASILNADDETHARLRRSISHAFSEKALIAQEPLLRQYVNLLVSRLRDTANSADKSVDIVRMYNFVTFDFMADLTFGEPLGLLEQGEYIPWVASIITSFKLIGIMWSIQSAFSFLMPLVTKTVLRGMLAKRKQHGAFAVERVDRRLARQTDRPDIWTFVLRNAESGKGLSRGEMHSNGSSIMAAGTETTASVLSGITWLLCNHHDVLDRLSREVREAFDGVGDDGPSMQALARLPYLNACLQEALRIYPPGPLGMPRVAPAGGAIICGRPTTVYVTSYAVSHSERNFYDPEGFHPERWLPDPDPCFANDKLNSAEPFSLGPRNCVGKNLAWHEMRSILTAILLNFDIELAEQMKTNWLDQKAYFVWEKPPLYIKLNPRQPKASA</sequence>
<dbReference type="Proteomes" id="UP000572817">
    <property type="component" value="Unassembled WGS sequence"/>
</dbReference>
<dbReference type="GO" id="GO:0005506">
    <property type="term" value="F:iron ion binding"/>
    <property type="evidence" value="ECO:0007669"/>
    <property type="project" value="InterPro"/>
</dbReference>
<dbReference type="PANTHER" id="PTHR24305:SF210">
    <property type="entry name" value="CYTOCHROME P450 MONOOXYGENASE ASQL-RELATED"/>
    <property type="match status" value="1"/>
</dbReference>
<dbReference type="EMBL" id="WWBZ02000033">
    <property type="protein sequence ID" value="KAF4306215.1"/>
    <property type="molecule type" value="Genomic_DNA"/>
</dbReference>
<evidence type="ECO:0000313" key="9">
    <source>
        <dbReference type="Proteomes" id="UP000572817"/>
    </source>
</evidence>
<dbReference type="OrthoDB" id="1470350at2759"/>
<evidence type="ECO:0000256" key="2">
    <source>
        <dbReference type="ARBA" id="ARBA00010617"/>
    </source>
</evidence>
<dbReference type="GO" id="GO:0004497">
    <property type="term" value="F:monooxygenase activity"/>
    <property type="evidence" value="ECO:0007669"/>
    <property type="project" value="UniProtKB-KW"/>
</dbReference>
<proteinExistence type="inferred from homology"/>
<dbReference type="InterPro" id="IPR001128">
    <property type="entry name" value="Cyt_P450"/>
</dbReference>
<dbReference type="SUPFAM" id="SSF48264">
    <property type="entry name" value="Cytochrome P450"/>
    <property type="match status" value="1"/>
</dbReference>
<evidence type="ECO:0000256" key="5">
    <source>
        <dbReference type="ARBA" id="ARBA00023004"/>
    </source>
</evidence>
<keyword evidence="5 6" id="KW-0408">Iron</keyword>
<evidence type="ECO:0000256" key="1">
    <source>
        <dbReference type="ARBA" id="ARBA00001971"/>
    </source>
</evidence>
<dbReference type="PROSITE" id="PS00086">
    <property type="entry name" value="CYTOCHROME_P450"/>
    <property type="match status" value="1"/>
</dbReference>
<comment type="caution">
    <text evidence="8">The sequence shown here is derived from an EMBL/GenBank/DDBJ whole genome shotgun (WGS) entry which is preliminary data.</text>
</comment>
<dbReference type="PRINTS" id="PR00385">
    <property type="entry name" value="P450"/>
</dbReference>
<accession>A0A8H4IR96</accession>
<dbReference type="CDD" id="cd11058">
    <property type="entry name" value="CYP60B-like"/>
    <property type="match status" value="1"/>
</dbReference>
<protein>
    <submittedName>
        <fullName evidence="8">Short-chain dehydrogenase/reductase SDR</fullName>
    </submittedName>
</protein>
<keyword evidence="7" id="KW-0560">Oxidoreductase</keyword>
<keyword evidence="7" id="KW-0503">Monooxygenase</keyword>
<dbReference type="AlphaFoldDB" id="A0A8H4IR96"/>
<reference evidence="8" key="1">
    <citation type="submission" date="2020-04" db="EMBL/GenBank/DDBJ databases">
        <title>Genome Assembly and Annotation of Botryosphaeria dothidea sdau 11-99, a Latent Pathogen of Apple Fruit Ring Rot in China.</title>
        <authorList>
            <person name="Yu C."/>
            <person name="Diao Y."/>
            <person name="Lu Q."/>
            <person name="Zhao J."/>
            <person name="Cui S."/>
            <person name="Peng C."/>
            <person name="He B."/>
            <person name="Liu H."/>
        </authorList>
    </citation>
    <scope>NUCLEOTIDE SEQUENCE [LARGE SCALE GENOMIC DNA]</scope>
    <source>
        <strain evidence="8">Sdau11-99</strain>
    </source>
</reference>
<dbReference type="InterPro" id="IPR036396">
    <property type="entry name" value="Cyt_P450_sf"/>
</dbReference>
<evidence type="ECO:0000256" key="3">
    <source>
        <dbReference type="ARBA" id="ARBA00022617"/>
    </source>
</evidence>
<dbReference type="Pfam" id="PF00067">
    <property type="entry name" value="p450"/>
    <property type="match status" value="1"/>
</dbReference>
<gene>
    <name evidence="8" type="ORF">GTA08_BOTSDO05988</name>
</gene>
<dbReference type="Gene3D" id="1.10.630.10">
    <property type="entry name" value="Cytochrome P450"/>
    <property type="match status" value="1"/>
</dbReference>
<feature type="binding site" description="axial binding residue" evidence="6">
    <location>
        <position position="382"/>
    </location>
    <ligand>
        <name>heme</name>
        <dbReference type="ChEBI" id="CHEBI:30413"/>
    </ligand>
    <ligandPart>
        <name>Fe</name>
        <dbReference type="ChEBI" id="CHEBI:18248"/>
    </ligandPart>
</feature>
<dbReference type="InterPro" id="IPR002401">
    <property type="entry name" value="Cyt_P450_E_grp-I"/>
</dbReference>
<name>A0A8H4IR96_9PEZI</name>
<keyword evidence="9" id="KW-1185">Reference proteome</keyword>
<dbReference type="GO" id="GO:0016705">
    <property type="term" value="F:oxidoreductase activity, acting on paired donors, with incorporation or reduction of molecular oxygen"/>
    <property type="evidence" value="ECO:0007669"/>
    <property type="project" value="InterPro"/>
</dbReference>
<keyword evidence="4 6" id="KW-0479">Metal-binding</keyword>
<evidence type="ECO:0000256" key="7">
    <source>
        <dbReference type="RuleBase" id="RU000461"/>
    </source>
</evidence>
<evidence type="ECO:0000256" key="6">
    <source>
        <dbReference type="PIRSR" id="PIRSR602401-1"/>
    </source>
</evidence>
<dbReference type="InterPro" id="IPR017972">
    <property type="entry name" value="Cyt_P450_CS"/>
</dbReference>
<evidence type="ECO:0000313" key="8">
    <source>
        <dbReference type="EMBL" id="KAF4306215.1"/>
    </source>
</evidence>
<comment type="similarity">
    <text evidence="2 7">Belongs to the cytochrome P450 family.</text>
</comment>
<organism evidence="8 9">
    <name type="scientific">Botryosphaeria dothidea</name>
    <dbReference type="NCBI Taxonomy" id="55169"/>
    <lineage>
        <taxon>Eukaryota</taxon>
        <taxon>Fungi</taxon>
        <taxon>Dikarya</taxon>
        <taxon>Ascomycota</taxon>
        <taxon>Pezizomycotina</taxon>
        <taxon>Dothideomycetes</taxon>
        <taxon>Dothideomycetes incertae sedis</taxon>
        <taxon>Botryosphaeriales</taxon>
        <taxon>Botryosphaeriaceae</taxon>
        <taxon>Botryosphaeria</taxon>
    </lineage>
</organism>
<comment type="cofactor">
    <cofactor evidence="1 6">
        <name>heme</name>
        <dbReference type="ChEBI" id="CHEBI:30413"/>
    </cofactor>
</comment>
<dbReference type="InterPro" id="IPR050121">
    <property type="entry name" value="Cytochrome_P450_monoxygenase"/>
</dbReference>
<keyword evidence="3 6" id="KW-0349">Heme</keyword>